<dbReference type="PANTHER" id="PTHR31900">
    <property type="entry name" value="F-BOX/RNI SUPERFAMILY PROTEIN-RELATED"/>
    <property type="match status" value="1"/>
</dbReference>
<dbReference type="EMBL" id="JANJYJ010000009">
    <property type="protein sequence ID" value="KAK3188350.1"/>
    <property type="molecule type" value="Genomic_DNA"/>
</dbReference>
<comment type="caution">
    <text evidence="2">The sequence shown here is derived from an EMBL/GenBank/DDBJ whole genome shotgun (WGS) entry which is preliminary data.</text>
</comment>
<dbReference type="InterPro" id="IPR050232">
    <property type="entry name" value="FBL13/AtMIF1-like"/>
</dbReference>
<evidence type="ECO:0000259" key="1">
    <source>
        <dbReference type="Pfam" id="PF24758"/>
    </source>
</evidence>
<dbReference type="Gene3D" id="3.80.10.10">
    <property type="entry name" value="Ribonuclease Inhibitor"/>
    <property type="match status" value="1"/>
</dbReference>
<dbReference type="Pfam" id="PF24758">
    <property type="entry name" value="LRR_At5g56370"/>
    <property type="match status" value="1"/>
</dbReference>
<dbReference type="Proteomes" id="UP001281410">
    <property type="component" value="Unassembled WGS sequence"/>
</dbReference>
<dbReference type="InterPro" id="IPR055411">
    <property type="entry name" value="LRR_FXL15/At3g58940/PEG3-like"/>
</dbReference>
<gene>
    <name evidence="2" type="ORF">Dsin_027911</name>
</gene>
<accession>A0AAE0DTX5</accession>
<keyword evidence="3" id="KW-1185">Reference proteome</keyword>
<dbReference type="InterPro" id="IPR032675">
    <property type="entry name" value="LRR_dom_sf"/>
</dbReference>
<protein>
    <recommendedName>
        <fullName evidence="1">F-box/LRR-repeat protein 15/At3g58940/PEG3-like LRR domain-containing protein</fullName>
    </recommendedName>
</protein>
<feature type="domain" description="F-box/LRR-repeat protein 15/At3g58940/PEG3-like LRR" evidence="1">
    <location>
        <begin position="6"/>
        <end position="128"/>
    </location>
</feature>
<dbReference type="SUPFAM" id="SSF52047">
    <property type="entry name" value="RNI-like"/>
    <property type="match status" value="1"/>
</dbReference>
<sequence length="166" mass="19246">MERPMISFPQSILTCKSLVKLSLGFWDFFLDIPDCVVCFPCLKFLSIFVNCPNSNLMHKLFRSCPILEELKIKGRLGMNGNVLTFDINMPTLKNLKIHLRPSFDYILVHRLVVRARNLEYLNVYNELLACIVMGETPFLNKVILDTKVIIRLLYGPQNDEHTKRAE</sequence>
<evidence type="ECO:0000313" key="2">
    <source>
        <dbReference type="EMBL" id="KAK3188350.1"/>
    </source>
</evidence>
<dbReference type="PANTHER" id="PTHR31900:SF30">
    <property type="entry name" value="SUPERFAMILY PROTEIN, PUTATIVE-RELATED"/>
    <property type="match status" value="1"/>
</dbReference>
<evidence type="ECO:0000313" key="3">
    <source>
        <dbReference type="Proteomes" id="UP001281410"/>
    </source>
</evidence>
<name>A0AAE0DTX5_9ROSI</name>
<dbReference type="AlphaFoldDB" id="A0AAE0DTX5"/>
<proteinExistence type="predicted"/>
<organism evidence="2 3">
    <name type="scientific">Dipteronia sinensis</name>
    <dbReference type="NCBI Taxonomy" id="43782"/>
    <lineage>
        <taxon>Eukaryota</taxon>
        <taxon>Viridiplantae</taxon>
        <taxon>Streptophyta</taxon>
        <taxon>Embryophyta</taxon>
        <taxon>Tracheophyta</taxon>
        <taxon>Spermatophyta</taxon>
        <taxon>Magnoliopsida</taxon>
        <taxon>eudicotyledons</taxon>
        <taxon>Gunneridae</taxon>
        <taxon>Pentapetalae</taxon>
        <taxon>rosids</taxon>
        <taxon>malvids</taxon>
        <taxon>Sapindales</taxon>
        <taxon>Sapindaceae</taxon>
        <taxon>Hippocastanoideae</taxon>
        <taxon>Acereae</taxon>
        <taxon>Dipteronia</taxon>
    </lineage>
</organism>
<reference evidence="2" key="1">
    <citation type="journal article" date="2023" name="Plant J.">
        <title>Genome sequences and population genomics provide insights into the demographic history, inbreeding, and mutation load of two 'living fossil' tree species of Dipteronia.</title>
        <authorList>
            <person name="Feng Y."/>
            <person name="Comes H.P."/>
            <person name="Chen J."/>
            <person name="Zhu S."/>
            <person name="Lu R."/>
            <person name="Zhang X."/>
            <person name="Li P."/>
            <person name="Qiu J."/>
            <person name="Olsen K.M."/>
            <person name="Qiu Y."/>
        </authorList>
    </citation>
    <scope>NUCLEOTIDE SEQUENCE</scope>
    <source>
        <strain evidence="2">NBL</strain>
    </source>
</reference>